<accession>A0A2P2QTD4</accession>
<feature type="transmembrane region" description="Helical" evidence="1">
    <location>
        <begin position="5"/>
        <end position="21"/>
    </location>
</feature>
<name>A0A2P2QTD4_RHIMU</name>
<evidence type="ECO:0000256" key="1">
    <source>
        <dbReference type="SAM" id="Phobius"/>
    </source>
</evidence>
<keyword evidence="1" id="KW-0812">Transmembrane</keyword>
<proteinExistence type="predicted"/>
<protein>
    <submittedName>
        <fullName evidence="2">Uncharacterized protein</fullName>
    </submittedName>
</protein>
<keyword evidence="1" id="KW-0472">Membrane</keyword>
<organism evidence="2">
    <name type="scientific">Rhizophora mucronata</name>
    <name type="common">Asiatic mangrove</name>
    <dbReference type="NCBI Taxonomy" id="61149"/>
    <lineage>
        <taxon>Eukaryota</taxon>
        <taxon>Viridiplantae</taxon>
        <taxon>Streptophyta</taxon>
        <taxon>Embryophyta</taxon>
        <taxon>Tracheophyta</taxon>
        <taxon>Spermatophyta</taxon>
        <taxon>Magnoliopsida</taxon>
        <taxon>eudicotyledons</taxon>
        <taxon>Gunneridae</taxon>
        <taxon>Pentapetalae</taxon>
        <taxon>rosids</taxon>
        <taxon>fabids</taxon>
        <taxon>Malpighiales</taxon>
        <taxon>Rhizophoraceae</taxon>
        <taxon>Rhizophora</taxon>
    </lineage>
</organism>
<reference evidence="2" key="1">
    <citation type="submission" date="2018-02" db="EMBL/GenBank/DDBJ databases">
        <title>Rhizophora mucronata_Transcriptome.</title>
        <authorList>
            <person name="Meera S.P."/>
            <person name="Sreeshan A."/>
            <person name="Augustine A."/>
        </authorList>
    </citation>
    <scope>NUCLEOTIDE SEQUENCE</scope>
    <source>
        <tissue evidence="2">Leaf</tissue>
    </source>
</reference>
<feature type="transmembrane region" description="Helical" evidence="1">
    <location>
        <begin position="27"/>
        <end position="45"/>
    </location>
</feature>
<dbReference type="AlphaFoldDB" id="A0A2P2QTD4"/>
<sequence>MVPFIGLHFLTLIYISIFHFLKDGKLVLYGFIPWLLFLSHSVFTLA</sequence>
<dbReference type="EMBL" id="GGEC01089731">
    <property type="protein sequence ID" value="MBX70215.1"/>
    <property type="molecule type" value="Transcribed_RNA"/>
</dbReference>
<evidence type="ECO:0000313" key="2">
    <source>
        <dbReference type="EMBL" id="MBX70215.1"/>
    </source>
</evidence>
<keyword evidence="1" id="KW-1133">Transmembrane helix</keyword>